<dbReference type="STRING" id="1121416.SAMN02745220_04103"/>
<evidence type="ECO:0000256" key="2">
    <source>
        <dbReference type="SAM" id="SignalP"/>
    </source>
</evidence>
<dbReference type="EMBL" id="FRFE01000027">
    <property type="protein sequence ID" value="SHO51632.1"/>
    <property type="molecule type" value="Genomic_DNA"/>
</dbReference>
<dbReference type="PANTHER" id="PTHR35038:SF8">
    <property type="entry name" value="C-TYPE POLYHEME CYTOCHROME OMCC"/>
    <property type="match status" value="1"/>
</dbReference>
<protein>
    <submittedName>
        <fullName evidence="3">Uncharacterized protein</fullName>
    </submittedName>
</protein>
<name>A0A1M7YG72_9BACT</name>
<reference evidence="3 4" key="1">
    <citation type="submission" date="2016-12" db="EMBL/GenBank/DDBJ databases">
        <authorList>
            <person name="Song W.-J."/>
            <person name="Kurnit D.M."/>
        </authorList>
    </citation>
    <scope>NUCLEOTIDE SEQUENCE [LARGE SCALE GENOMIC DNA]</scope>
    <source>
        <strain evidence="3 4">DSM 18488</strain>
    </source>
</reference>
<dbReference type="Proteomes" id="UP000184603">
    <property type="component" value="Unassembled WGS sequence"/>
</dbReference>
<dbReference type="RefSeq" id="WP_073615531.1">
    <property type="nucleotide sequence ID" value="NZ_FRFE01000027.1"/>
</dbReference>
<dbReference type="InterPro" id="IPR036280">
    <property type="entry name" value="Multihaem_cyt_sf"/>
</dbReference>
<dbReference type="PROSITE" id="PS51257">
    <property type="entry name" value="PROKAR_LIPOPROTEIN"/>
    <property type="match status" value="1"/>
</dbReference>
<organism evidence="3 4">
    <name type="scientific">Desulfopila aestuarii DSM 18488</name>
    <dbReference type="NCBI Taxonomy" id="1121416"/>
    <lineage>
        <taxon>Bacteria</taxon>
        <taxon>Pseudomonadati</taxon>
        <taxon>Thermodesulfobacteriota</taxon>
        <taxon>Desulfobulbia</taxon>
        <taxon>Desulfobulbales</taxon>
        <taxon>Desulfocapsaceae</taxon>
        <taxon>Desulfopila</taxon>
    </lineage>
</organism>
<dbReference type="GO" id="GO:0016491">
    <property type="term" value="F:oxidoreductase activity"/>
    <property type="evidence" value="ECO:0007669"/>
    <property type="project" value="TreeGrafter"/>
</dbReference>
<proteinExistence type="predicted"/>
<gene>
    <name evidence="3" type="ORF">SAMN02745220_04103</name>
</gene>
<feature type="signal peptide" evidence="2">
    <location>
        <begin position="1"/>
        <end position="19"/>
    </location>
</feature>
<keyword evidence="4" id="KW-1185">Reference proteome</keyword>
<dbReference type="InterPro" id="IPR051829">
    <property type="entry name" value="Multiheme_Cytochr_ET"/>
</dbReference>
<dbReference type="Gene3D" id="3.90.10.10">
    <property type="entry name" value="Cytochrome C3"/>
    <property type="match status" value="2"/>
</dbReference>
<evidence type="ECO:0000256" key="1">
    <source>
        <dbReference type="ARBA" id="ARBA00022729"/>
    </source>
</evidence>
<dbReference type="OrthoDB" id="9783375at2"/>
<dbReference type="AlphaFoldDB" id="A0A1M7YG72"/>
<accession>A0A1M7YG72</accession>
<evidence type="ECO:0000313" key="3">
    <source>
        <dbReference type="EMBL" id="SHO51632.1"/>
    </source>
</evidence>
<keyword evidence="1 2" id="KW-0732">Signal</keyword>
<feature type="chain" id="PRO_5012771377" evidence="2">
    <location>
        <begin position="20"/>
        <end position="484"/>
    </location>
</feature>
<sequence length="484" mass="54280">MSHSVRKSLLAFVSISCFAAAIILLISCSSETEKLAGTCGSCHTTTPDTNHQLSCTVCHQGDPEAKDKDKAHANMLARPAHPDNFATTCGNCHTYQTEQLAHASHYTLNNAVNLVRTAFGATDQIDTLIDIPISEDPENITQLADDMLRRRCLRCHLFSPGDDYTATRRGIGCAACHMQYKEGKLTNHTFNSHPADEQCLACHYGNRVGFDYFGRFEHDFNVEYRTPYTAAPTTDRPYGVDYHDLTPDIHQQKGLGCIDCHSGNELMNARDPENVTACADCHDTKRLDDKLPAGVQKSSDGYNLLAKGDGKQHPIPLLQHPAHFTETDVSCQACHAQWSFDDVKTHLLRADIEEYESWSRLTVQGSSELEWLLENNLDFDKEELPPMATDTITYKKRLGIWYKGYSMRRWESIPLGRTENGIISVMRPELNLSLSWIDEDETVRFDGHNAAAANHGLLPYTPHTTGPAGVFYEQRIRSFRKAEE</sequence>
<dbReference type="PANTHER" id="PTHR35038">
    <property type="entry name" value="DISSIMILATORY SULFITE REDUCTASE SIRA"/>
    <property type="match status" value="1"/>
</dbReference>
<evidence type="ECO:0000313" key="4">
    <source>
        <dbReference type="Proteomes" id="UP000184603"/>
    </source>
</evidence>
<dbReference type="SUPFAM" id="SSF48695">
    <property type="entry name" value="Multiheme cytochromes"/>
    <property type="match status" value="1"/>
</dbReference>